<dbReference type="PANTHER" id="PTHR34987">
    <property type="entry name" value="C, PUTATIVE (AFU_ORTHOLOGUE AFUA_3G02880)-RELATED"/>
    <property type="match status" value="1"/>
</dbReference>
<organism evidence="6 7">
    <name type="scientific">Lederbergia graminis</name>
    <dbReference type="NCBI Taxonomy" id="735518"/>
    <lineage>
        <taxon>Bacteria</taxon>
        <taxon>Bacillati</taxon>
        <taxon>Bacillota</taxon>
        <taxon>Bacilli</taxon>
        <taxon>Bacillales</taxon>
        <taxon>Bacillaceae</taxon>
        <taxon>Lederbergia</taxon>
    </lineage>
</organism>
<evidence type="ECO:0000259" key="5">
    <source>
        <dbReference type="Pfam" id="PF21557"/>
    </source>
</evidence>
<feature type="domain" description="Bacterial alpha-L-rhamnosidase N-terminal" evidence="2">
    <location>
        <begin position="37"/>
        <end position="181"/>
    </location>
</feature>
<dbReference type="InterPro" id="IPR008902">
    <property type="entry name" value="Rhamnosid_concanavalin"/>
</dbReference>
<dbReference type="InterPro" id="IPR035396">
    <property type="entry name" value="Bac_rhamnosid6H"/>
</dbReference>
<dbReference type="PANTHER" id="PTHR34987:SF4">
    <property type="entry name" value="ALPHA-L-RHAMNOSIDASE C-TERMINAL DOMAIN-CONTAINING PROTEIN"/>
    <property type="match status" value="1"/>
</dbReference>
<feature type="domain" description="Alpha-L-rhamnosidase concanavalin-like" evidence="1">
    <location>
        <begin position="449"/>
        <end position="527"/>
    </location>
</feature>
<dbReference type="InterPro" id="IPR008928">
    <property type="entry name" value="6-hairpin_glycosidase_sf"/>
</dbReference>
<dbReference type="InterPro" id="IPR035398">
    <property type="entry name" value="Bac_rhamnosid_C"/>
</dbReference>
<accession>A0ABW0LJE2</accession>
<evidence type="ECO:0000259" key="4">
    <source>
        <dbReference type="Pfam" id="PF17390"/>
    </source>
</evidence>
<dbReference type="Pfam" id="PF08531">
    <property type="entry name" value="Bac_rhamnosid_N"/>
    <property type="match status" value="1"/>
</dbReference>
<dbReference type="EMBL" id="JBHSMC010000014">
    <property type="protein sequence ID" value="MFC5465401.1"/>
    <property type="molecule type" value="Genomic_DNA"/>
</dbReference>
<dbReference type="Pfam" id="PF21557">
    <property type="entry name" value="RhaB_D2"/>
    <property type="match status" value="1"/>
</dbReference>
<dbReference type="Pfam" id="PF05592">
    <property type="entry name" value="Bac_rhamnosid"/>
    <property type="match status" value="1"/>
</dbReference>
<dbReference type="Pfam" id="PF17389">
    <property type="entry name" value="Bac_rhamnosid6H"/>
    <property type="match status" value="1"/>
</dbReference>
<proteinExistence type="predicted"/>
<dbReference type="GO" id="GO:0016787">
    <property type="term" value="F:hydrolase activity"/>
    <property type="evidence" value="ECO:0007669"/>
    <property type="project" value="UniProtKB-KW"/>
</dbReference>
<comment type="caution">
    <text evidence="6">The sequence shown here is derived from an EMBL/GenBank/DDBJ whole genome shotgun (WGS) entry which is preliminary data.</text>
</comment>
<name>A0ABW0LJE2_9BACI</name>
<dbReference type="Gene3D" id="2.60.420.10">
    <property type="entry name" value="Maltose phosphorylase, domain 3"/>
    <property type="match status" value="1"/>
</dbReference>
<evidence type="ECO:0000259" key="2">
    <source>
        <dbReference type="Pfam" id="PF08531"/>
    </source>
</evidence>
<dbReference type="Proteomes" id="UP001596147">
    <property type="component" value="Unassembled WGS sequence"/>
</dbReference>
<dbReference type="Gene3D" id="1.50.10.10">
    <property type="match status" value="1"/>
</dbReference>
<dbReference type="InterPro" id="IPR012341">
    <property type="entry name" value="6hp_glycosidase-like_sf"/>
</dbReference>
<feature type="domain" description="Alpha-L-rhamnosidase six-hairpin glycosidase" evidence="3">
    <location>
        <begin position="548"/>
        <end position="889"/>
    </location>
</feature>
<keyword evidence="7" id="KW-1185">Reference proteome</keyword>
<feature type="domain" description="Alpha-L-rhamnosidase C-terminal" evidence="4">
    <location>
        <begin position="891"/>
        <end position="956"/>
    </location>
</feature>
<dbReference type="SUPFAM" id="SSF48208">
    <property type="entry name" value="Six-hairpin glycosidases"/>
    <property type="match status" value="1"/>
</dbReference>
<evidence type="ECO:0000259" key="1">
    <source>
        <dbReference type="Pfam" id="PF05592"/>
    </source>
</evidence>
<reference evidence="7" key="1">
    <citation type="journal article" date="2019" name="Int. J. Syst. Evol. Microbiol.">
        <title>The Global Catalogue of Microorganisms (GCM) 10K type strain sequencing project: providing services to taxonomists for standard genome sequencing and annotation.</title>
        <authorList>
            <consortium name="The Broad Institute Genomics Platform"/>
            <consortium name="The Broad Institute Genome Sequencing Center for Infectious Disease"/>
            <person name="Wu L."/>
            <person name="Ma J."/>
        </authorList>
    </citation>
    <scope>NUCLEOTIDE SEQUENCE [LARGE SCALE GENOMIC DNA]</scope>
    <source>
        <strain evidence="7">CGMCC 1.12237</strain>
    </source>
</reference>
<dbReference type="InterPro" id="IPR048653">
    <property type="entry name" value="RhaB_D2"/>
</dbReference>
<protein>
    <submittedName>
        <fullName evidence="6">Family 78 glycoside hydrolase catalytic domain</fullName>
    </submittedName>
</protein>
<feature type="domain" description="Alpha-L-rhamnosidase" evidence="5">
    <location>
        <begin position="221"/>
        <end position="401"/>
    </location>
</feature>
<dbReference type="SUPFAM" id="SSF49785">
    <property type="entry name" value="Galactose-binding domain-like"/>
    <property type="match status" value="1"/>
</dbReference>
<dbReference type="InterPro" id="IPR013737">
    <property type="entry name" value="Bac_rhamnosid_N"/>
</dbReference>
<evidence type="ECO:0000259" key="3">
    <source>
        <dbReference type="Pfam" id="PF17389"/>
    </source>
</evidence>
<dbReference type="InterPro" id="IPR008979">
    <property type="entry name" value="Galactose-bd-like_sf"/>
</dbReference>
<evidence type="ECO:0000313" key="7">
    <source>
        <dbReference type="Proteomes" id="UP001596147"/>
    </source>
</evidence>
<evidence type="ECO:0000313" key="6">
    <source>
        <dbReference type="EMBL" id="MFC5465401.1"/>
    </source>
</evidence>
<gene>
    <name evidence="6" type="ORF">ACFPM4_11635</name>
</gene>
<keyword evidence="6" id="KW-0378">Hydrolase</keyword>
<sequence length="962" mass="110663">MIDWQAKWIWNEGEESPRNQWWMFRKRFDITSREWGSAKLSITADSRYVLYINGKQVGRGPVRSWPSEQAFDTYEVGHLLKAGQENVISVLVMHFGTTNFCYVRGRGGLLAQLDILQNDKVLQSVRSDNSWKTAQYQAQDTRSPRISCQLPFTENIDGRLIEAEWVEVNYDDIRWEQAVEIGSVGMEPWTSLVPSEIPFLTEEPIQPTRVTSLKKVKGITWSTNIELRNHMQLESTNHANKVGFVGYIATIIRMESTAKVMLGFVYSTRNFGLCSIDGKHYHPHQFLAKGQEKYLELELTAGDHLFMMDVTDIDHGDGFHMGIDSEANVEIVSPIEHESPFITIGPFMTKEYINDEPHRNPFEKFRDPNSNDPIVRDFQGVLTISSIHELDRFKEWIRPIPLPLVSRADVFAHSIWNREEIATPVPTSFNEAIATAATPAIVPKYEDYDTQFIVDFGKEYSGFLEFEIEAAAGTVVDFYGFEYMNGDYRQEMYRMDNTLRYVTRNGYQKYISNVRRGLRYVMVTVRNMNSPVKIHRLRMIQSNYPVSEIGQFVSSDPLLNDIWEISRHTTKLCMEDTFVDCPTFEQTYWVGDSRNEALINYYLFGSLDIVKRCLKLVPPSKEVTPLYMSQVPSGWNNVIPNWTFFWAIACKEYYDQTEDIDFVQDMWPKVKYTLDYYLTHLNKDDLFSISAWNLLDWAPMDQPNEGVVTHQNMFLAKTLKEASTLADIAGDLQAKVDYEQAYSSLKAAINKALWSNEKNAYSDCIKRNGELSETYSMQTQVVAYVCDITDGERKKIIENYLVNPPSDFVQIGSPFISFFYYEALTKAGKHSFMLDDIRKNYGVMIEYGATTCWEMYPQRIGDEIDPRNLTRSHCHAWSAAPGYFLGKYVLGVSSAAPGWKKVIINPQPGDLDWAKGAVPLPNGGVVQVEWRKNDKQFTLHVDAPEEVEIEIKAPVDYELILN</sequence>
<dbReference type="Pfam" id="PF17390">
    <property type="entry name" value="Bac_rhamnosid_C"/>
    <property type="match status" value="1"/>
</dbReference>
<dbReference type="Gene3D" id="2.60.120.260">
    <property type="entry name" value="Galactose-binding domain-like"/>
    <property type="match status" value="3"/>
</dbReference>